<dbReference type="EMBL" id="CM004397">
    <property type="protein sequence ID" value="KAG8643448.1"/>
    <property type="molecule type" value="Genomic_DNA"/>
</dbReference>
<evidence type="ECO:0000313" key="2">
    <source>
        <dbReference type="Proteomes" id="UP000091857"/>
    </source>
</evidence>
<sequence>MAEEGKVIASHTFEAWTEQFEKANRGKQLIVLDFSAAWCPHSRSMSPMLAELAKKMPNVTFLMVDANELCAVAMEWAVKVVPTFFFLKQGQLLDQFVGANVKQLISTIERHAGGAHGILGQCKKILGQWMIFANIFLLFFYKLIGDLITLVFHDTESILGTNYPQPQVLIGFPNYSILGTNNGFPVNIPATPSTSIDMPTTTDTSTHHCHYPY</sequence>
<comment type="caution">
    <text evidence="1">The sequence shown here is derived from an EMBL/GenBank/DDBJ whole genome shotgun (WGS) entry which is preliminary data.</text>
</comment>
<reference evidence="2" key="1">
    <citation type="journal article" date="2016" name="Nat. Biotechnol.">
        <title>Sequencing wild and cultivated cassava and related species reveals extensive interspecific hybridization and genetic diversity.</title>
        <authorList>
            <person name="Bredeson J.V."/>
            <person name="Lyons J.B."/>
            <person name="Prochnik S.E."/>
            <person name="Wu G.A."/>
            <person name="Ha C.M."/>
            <person name="Edsinger-Gonzales E."/>
            <person name="Grimwood J."/>
            <person name="Schmutz J."/>
            <person name="Rabbi I.Y."/>
            <person name="Egesi C."/>
            <person name="Nauluvula P."/>
            <person name="Lebot V."/>
            <person name="Ndunguru J."/>
            <person name="Mkamilo G."/>
            <person name="Bart R.S."/>
            <person name="Setter T.L."/>
            <person name="Gleadow R.M."/>
            <person name="Kulakow P."/>
            <person name="Ferguson M.E."/>
            <person name="Rounsley S."/>
            <person name="Rokhsar D.S."/>
        </authorList>
    </citation>
    <scope>NUCLEOTIDE SEQUENCE [LARGE SCALE GENOMIC DNA]</scope>
    <source>
        <strain evidence="2">cv. AM560-2</strain>
    </source>
</reference>
<name>A0ACB7GUV8_MANES</name>
<gene>
    <name evidence="1" type="ORF">MANES_11G040313v8</name>
</gene>
<dbReference type="Proteomes" id="UP000091857">
    <property type="component" value="Chromosome 11"/>
</dbReference>
<protein>
    <submittedName>
        <fullName evidence="1">Uncharacterized protein</fullName>
    </submittedName>
</protein>
<accession>A0ACB7GUV8</accession>
<proteinExistence type="predicted"/>
<organism evidence="1 2">
    <name type="scientific">Manihot esculenta</name>
    <name type="common">Cassava</name>
    <name type="synonym">Jatropha manihot</name>
    <dbReference type="NCBI Taxonomy" id="3983"/>
    <lineage>
        <taxon>Eukaryota</taxon>
        <taxon>Viridiplantae</taxon>
        <taxon>Streptophyta</taxon>
        <taxon>Embryophyta</taxon>
        <taxon>Tracheophyta</taxon>
        <taxon>Spermatophyta</taxon>
        <taxon>Magnoliopsida</taxon>
        <taxon>eudicotyledons</taxon>
        <taxon>Gunneridae</taxon>
        <taxon>Pentapetalae</taxon>
        <taxon>rosids</taxon>
        <taxon>fabids</taxon>
        <taxon>Malpighiales</taxon>
        <taxon>Euphorbiaceae</taxon>
        <taxon>Crotonoideae</taxon>
        <taxon>Manihoteae</taxon>
        <taxon>Manihot</taxon>
    </lineage>
</organism>
<keyword evidence="2" id="KW-1185">Reference proteome</keyword>
<evidence type="ECO:0000313" key="1">
    <source>
        <dbReference type="EMBL" id="KAG8643448.1"/>
    </source>
</evidence>